<comment type="caution">
    <text evidence="1">The sequence shown here is derived from an EMBL/GenBank/DDBJ whole genome shotgun (WGS) entry which is preliminary data.</text>
</comment>
<protein>
    <submittedName>
        <fullName evidence="1">Uncharacterized protein</fullName>
    </submittedName>
</protein>
<proteinExistence type="predicted"/>
<reference evidence="2" key="1">
    <citation type="submission" date="2013-09" db="EMBL/GenBank/DDBJ databases">
        <title>Corchorus olitorius genome sequencing.</title>
        <authorList>
            <person name="Alam M."/>
            <person name="Haque M.S."/>
            <person name="Islam M.S."/>
            <person name="Emdad E.M."/>
            <person name="Islam M.M."/>
            <person name="Ahmed B."/>
            <person name="Halim A."/>
            <person name="Hossen Q.M.M."/>
            <person name="Hossain M.Z."/>
            <person name="Ahmed R."/>
            <person name="Khan M.M."/>
            <person name="Islam R."/>
            <person name="Rashid M.M."/>
            <person name="Khan S.A."/>
            <person name="Rahman M.S."/>
            <person name="Alam M."/>
            <person name="Yahiya A.S."/>
            <person name="Khan M.S."/>
            <person name="Azam M.S."/>
            <person name="Haque T."/>
            <person name="Lashkar M.Z.H."/>
            <person name="Akhand A.I."/>
            <person name="Morshed G."/>
            <person name="Roy S."/>
            <person name="Uddin K.S."/>
            <person name="Rabeya T."/>
            <person name="Hossain A.S."/>
            <person name="Chowdhury A."/>
            <person name="Snigdha A.R."/>
            <person name="Mortoza M.S."/>
            <person name="Matin S.A."/>
            <person name="Hoque S.M.E."/>
            <person name="Islam M.K."/>
            <person name="Roy D.K."/>
            <person name="Haider R."/>
            <person name="Moosa M.M."/>
            <person name="Elias S.M."/>
            <person name="Hasan A.M."/>
            <person name="Jahan S."/>
            <person name="Shafiuddin M."/>
            <person name="Mahmood N."/>
            <person name="Shommy N.S."/>
        </authorList>
    </citation>
    <scope>NUCLEOTIDE SEQUENCE [LARGE SCALE GENOMIC DNA]</scope>
    <source>
        <strain evidence="2">cv. O-4</strain>
    </source>
</reference>
<dbReference type="EMBL" id="AWUE01020070">
    <property type="protein sequence ID" value="OMO70020.1"/>
    <property type="molecule type" value="Genomic_DNA"/>
</dbReference>
<dbReference type="Proteomes" id="UP000187203">
    <property type="component" value="Unassembled WGS sequence"/>
</dbReference>
<dbReference type="AlphaFoldDB" id="A0A1R3HI65"/>
<evidence type="ECO:0000313" key="1">
    <source>
        <dbReference type="EMBL" id="OMO70020.1"/>
    </source>
</evidence>
<sequence>MTKAVGRKAKQASKKIKQEVKDLTRELVTTDGALVGLQDPPLPCQQPLQTKRIHMIKQNVGKMAKSDKR</sequence>
<name>A0A1R3HI65_9ROSI</name>
<organism evidence="1 2">
    <name type="scientific">Corchorus olitorius</name>
    <dbReference type="NCBI Taxonomy" id="93759"/>
    <lineage>
        <taxon>Eukaryota</taxon>
        <taxon>Viridiplantae</taxon>
        <taxon>Streptophyta</taxon>
        <taxon>Embryophyta</taxon>
        <taxon>Tracheophyta</taxon>
        <taxon>Spermatophyta</taxon>
        <taxon>Magnoliopsida</taxon>
        <taxon>eudicotyledons</taxon>
        <taxon>Gunneridae</taxon>
        <taxon>Pentapetalae</taxon>
        <taxon>rosids</taxon>
        <taxon>malvids</taxon>
        <taxon>Malvales</taxon>
        <taxon>Malvaceae</taxon>
        <taxon>Grewioideae</taxon>
        <taxon>Apeibeae</taxon>
        <taxon>Corchorus</taxon>
    </lineage>
</organism>
<accession>A0A1R3HI65</accession>
<evidence type="ECO:0000313" key="2">
    <source>
        <dbReference type="Proteomes" id="UP000187203"/>
    </source>
</evidence>
<gene>
    <name evidence="1" type="ORF">COLO4_28813</name>
</gene>
<keyword evidence="2" id="KW-1185">Reference proteome</keyword>